<keyword evidence="7" id="KW-0067">ATP-binding</keyword>
<dbReference type="PANTHER" id="PTHR24421:SF10">
    <property type="entry name" value="NITRATE_NITRITE SENSOR PROTEIN NARQ"/>
    <property type="match status" value="1"/>
</dbReference>
<evidence type="ECO:0000256" key="5">
    <source>
        <dbReference type="ARBA" id="ARBA00022741"/>
    </source>
</evidence>
<dbReference type="Pfam" id="PF02518">
    <property type="entry name" value="HATPase_c"/>
    <property type="match status" value="1"/>
</dbReference>
<dbReference type="EC" id="2.7.13.3" evidence="2"/>
<feature type="domain" description="Histidine kinase/HSP90-like ATPase" evidence="11">
    <location>
        <begin position="439"/>
        <end position="525"/>
    </location>
</feature>
<keyword evidence="5" id="KW-0547">Nucleotide-binding</keyword>
<evidence type="ECO:0000259" key="12">
    <source>
        <dbReference type="Pfam" id="PF07730"/>
    </source>
</evidence>
<evidence type="ECO:0000256" key="7">
    <source>
        <dbReference type="ARBA" id="ARBA00022840"/>
    </source>
</evidence>
<accession>A0ABP7CUG8</accession>
<feature type="transmembrane region" description="Helical" evidence="10">
    <location>
        <begin position="96"/>
        <end position="116"/>
    </location>
</feature>
<dbReference type="CDD" id="cd16917">
    <property type="entry name" value="HATPase_UhpB-NarQ-NarX-like"/>
    <property type="match status" value="1"/>
</dbReference>
<dbReference type="InterPro" id="IPR011712">
    <property type="entry name" value="Sig_transdc_His_kin_sub3_dim/P"/>
</dbReference>
<reference evidence="14" key="1">
    <citation type="journal article" date="2019" name="Int. J. Syst. Evol. Microbiol.">
        <title>The Global Catalogue of Microorganisms (GCM) 10K type strain sequencing project: providing services to taxonomists for standard genome sequencing and annotation.</title>
        <authorList>
            <consortium name="The Broad Institute Genomics Platform"/>
            <consortium name="The Broad Institute Genome Sequencing Center for Infectious Disease"/>
            <person name="Wu L."/>
            <person name="Ma J."/>
        </authorList>
    </citation>
    <scope>NUCLEOTIDE SEQUENCE [LARGE SCALE GENOMIC DNA]</scope>
    <source>
        <strain evidence="14">JCM 16904</strain>
    </source>
</reference>
<keyword evidence="10" id="KW-0812">Transmembrane</keyword>
<dbReference type="InterPro" id="IPR003594">
    <property type="entry name" value="HATPase_dom"/>
</dbReference>
<dbReference type="Pfam" id="PF07730">
    <property type="entry name" value="HisKA_3"/>
    <property type="match status" value="1"/>
</dbReference>
<keyword evidence="4" id="KW-0808">Transferase</keyword>
<evidence type="ECO:0000256" key="9">
    <source>
        <dbReference type="SAM" id="MobiDB-lite"/>
    </source>
</evidence>
<name>A0ABP7CUG8_9ACTN</name>
<dbReference type="InterPro" id="IPR036890">
    <property type="entry name" value="HATPase_C_sf"/>
</dbReference>
<feature type="transmembrane region" description="Helical" evidence="10">
    <location>
        <begin position="224"/>
        <end position="244"/>
    </location>
</feature>
<dbReference type="Proteomes" id="UP001500902">
    <property type="component" value="Unassembled WGS sequence"/>
</dbReference>
<dbReference type="PANTHER" id="PTHR24421">
    <property type="entry name" value="NITRATE/NITRITE SENSOR PROTEIN NARX-RELATED"/>
    <property type="match status" value="1"/>
</dbReference>
<evidence type="ECO:0000256" key="10">
    <source>
        <dbReference type="SAM" id="Phobius"/>
    </source>
</evidence>
<feature type="transmembrane region" description="Helical" evidence="10">
    <location>
        <begin position="128"/>
        <end position="145"/>
    </location>
</feature>
<sequence>MRWRGLPLDVLLAVSGVGLDLLTTAHAGDTEHMPAVLNLSMALLVGLPMGLVRRWPVPVTLYLAAFLAATDLLGSFTSNTAQILLCVSLGVAGYRAGFRATALAVVASIAATALNIADPGVPLSGNLWIYSVLLPVFPAVLGAYLRSSAERLDERDVTPDALLAAGGVAITVLSTWTTWHSGTLPVWVVGLLAVVGGLSLGVARRLPGLVFLLQGVLLVSADTYLNDAVNTCVILTLIAVGVFAMRVVSWAWTIAAYMTGCLLTAIAVVGDDTDITAFRVGVLMTLVATPIAIGRYLGMRRHAAASERLRAEEAARAAVAQVRADQLAERERIASDVHDIVAHHVGAMVLRAGAARYTAPDGPVADALDDIRQTGHQVLQDLRDLLDLLRDPDRQPDLLANPADVVRESAERMSAAGLVVDLVLDPVTDQAPLIARASAARIVQEGLTNVLKHAGPGTRVRVSVTPSDEGLAVEVRNGRPPTAIERLPPSGRGLAGMRERVRALGGTLSAGPDGEGGWLLAAHLPTRLSQGIPQGNGQGTGQGDKQRDRQGGRRGSGRGSNKGNSRGNAA</sequence>
<evidence type="ECO:0000256" key="8">
    <source>
        <dbReference type="ARBA" id="ARBA00023012"/>
    </source>
</evidence>
<evidence type="ECO:0000313" key="13">
    <source>
        <dbReference type="EMBL" id="GAA3694978.1"/>
    </source>
</evidence>
<dbReference type="EMBL" id="BAAAZP010000144">
    <property type="protein sequence ID" value="GAA3694978.1"/>
    <property type="molecule type" value="Genomic_DNA"/>
</dbReference>
<comment type="caution">
    <text evidence="13">The sequence shown here is derived from an EMBL/GenBank/DDBJ whole genome shotgun (WGS) entry which is preliminary data.</text>
</comment>
<dbReference type="InterPro" id="IPR050482">
    <property type="entry name" value="Sensor_HK_TwoCompSys"/>
</dbReference>
<evidence type="ECO:0000256" key="1">
    <source>
        <dbReference type="ARBA" id="ARBA00000085"/>
    </source>
</evidence>
<feature type="compositionally biased region" description="Low complexity" evidence="9">
    <location>
        <begin position="561"/>
        <end position="570"/>
    </location>
</feature>
<keyword evidence="10" id="KW-1133">Transmembrane helix</keyword>
<dbReference type="RefSeq" id="WP_344887930.1">
    <property type="nucleotide sequence ID" value="NZ_BAAAZP010000144.1"/>
</dbReference>
<feature type="transmembrane region" description="Helical" evidence="10">
    <location>
        <begin position="157"/>
        <end position="178"/>
    </location>
</feature>
<evidence type="ECO:0000313" key="14">
    <source>
        <dbReference type="Proteomes" id="UP001500902"/>
    </source>
</evidence>
<feature type="transmembrane region" description="Helical" evidence="10">
    <location>
        <begin position="277"/>
        <end position="298"/>
    </location>
</feature>
<evidence type="ECO:0000256" key="3">
    <source>
        <dbReference type="ARBA" id="ARBA00022553"/>
    </source>
</evidence>
<organism evidence="13 14">
    <name type="scientific">Nonomuraea antimicrobica</name>
    <dbReference type="NCBI Taxonomy" id="561173"/>
    <lineage>
        <taxon>Bacteria</taxon>
        <taxon>Bacillati</taxon>
        <taxon>Actinomycetota</taxon>
        <taxon>Actinomycetes</taxon>
        <taxon>Streptosporangiales</taxon>
        <taxon>Streptosporangiaceae</taxon>
        <taxon>Nonomuraea</taxon>
    </lineage>
</organism>
<keyword evidence="10" id="KW-0472">Membrane</keyword>
<keyword evidence="3" id="KW-0597">Phosphoprotein</keyword>
<evidence type="ECO:0000256" key="4">
    <source>
        <dbReference type="ARBA" id="ARBA00022679"/>
    </source>
</evidence>
<protein>
    <recommendedName>
        <fullName evidence="2">histidine kinase</fullName>
        <ecNumber evidence="2">2.7.13.3</ecNumber>
    </recommendedName>
</protein>
<evidence type="ECO:0000259" key="11">
    <source>
        <dbReference type="Pfam" id="PF02518"/>
    </source>
</evidence>
<comment type="catalytic activity">
    <reaction evidence="1">
        <text>ATP + protein L-histidine = ADP + protein N-phospho-L-histidine.</text>
        <dbReference type="EC" id="2.7.13.3"/>
    </reaction>
</comment>
<proteinExistence type="predicted"/>
<dbReference type="Gene3D" id="3.30.565.10">
    <property type="entry name" value="Histidine kinase-like ATPase, C-terminal domain"/>
    <property type="match status" value="1"/>
</dbReference>
<dbReference type="SUPFAM" id="SSF55874">
    <property type="entry name" value="ATPase domain of HSP90 chaperone/DNA topoisomerase II/histidine kinase"/>
    <property type="match status" value="1"/>
</dbReference>
<gene>
    <name evidence="13" type="ORF">GCM10022224_070700</name>
</gene>
<evidence type="ECO:0000256" key="6">
    <source>
        <dbReference type="ARBA" id="ARBA00022777"/>
    </source>
</evidence>
<evidence type="ECO:0000256" key="2">
    <source>
        <dbReference type="ARBA" id="ARBA00012438"/>
    </source>
</evidence>
<feature type="transmembrane region" description="Helical" evidence="10">
    <location>
        <begin position="250"/>
        <end position="270"/>
    </location>
</feature>
<dbReference type="Gene3D" id="1.20.5.1930">
    <property type="match status" value="1"/>
</dbReference>
<feature type="region of interest" description="Disordered" evidence="9">
    <location>
        <begin position="528"/>
        <end position="570"/>
    </location>
</feature>
<keyword evidence="6" id="KW-0418">Kinase</keyword>
<keyword evidence="8" id="KW-0902">Two-component regulatory system</keyword>
<feature type="transmembrane region" description="Helical" evidence="10">
    <location>
        <begin position="184"/>
        <end position="203"/>
    </location>
</feature>
<keyword evidence="14" id="KW-1185">Reference proteome</keyword>
<feature type="domain" description="Signal transduction histidine kinase subgroup 3 dimerisation and phosphoacceptor" evidence="12">
    <location>
        <begin position="329"/>
        <end position="392"/>
    </location>
</feature>